<protein>
    <submittedName>
        <fullName evidence="1">Uncharacterized protein</fullName>
    </submittedName>
</protein>
<gene>
    <name evidence="1" type="ORF">SAMN02745158_01137</name>
</gene>
<sequence length="60" mass="6854">MALAGTKEEVRKENTASGIFDAVFSFFGRNFITAVYFGPKASFFKKITDFKHWEKTDSHT</sequence>
<dbReference type="AlphaFoldDB" id="A0A1M4V5F9"/>
<keyword evidence="2" id="KW-1185">Reference proteome</keyword>
<evidence type="ECO:0000313" key="1">
    <source>
        <dbReference type="EMBL" id="SHE64231.1"/>
    </source>
</evidence>
<evidence type="ECO:0000313" key="2">
    <source>
        <dbReference type="Proteomes" id="UP000184245"/>
    </source>
</evidence>
<reference evidence="1 2" key="1">
    <citation type="submission" date="2016-11" db="EMBL/GenBank/DDBJ databases">
        <authorList>
            <person name="Jaros S."/>
            <person name="Januszkiewicz K."/>
            <person name="Wedrychowicz H."/>
        </authorList>
    </citation>
    <scope>NUCLEOTIDE SEQUENCE [LARGE SCALE GENOMIC DNA]</scope>
    <source>
        <strain evidence="1 2">DSM 17459</strain>
    </source>
</reference>
<dbReference type="STRING" id="1122155.SAMN02745158_01137"/>
<dbReference type="Proteomes" id="UP000184245">
    <property type="component" value="Unassembled WGS sequence"/>
</dbReference>
<accession>A0A1M4V5F9</accession>
<proteinExistence type="predicted"/>
<organism evidence="1 2">
    <name type="scientific">Lactonifactor longoviformis DSM 17459</name>
    <dbReference type="NCBI Taxonomy" id="1122155"/>
    <lineage>
        <taxon>Bacteria</taxon>
        <taxon>Bacillati</taxon>
        <taxon>Bacillota</taxon>
        <taxon>Clostridia</taxon>
        <taxon>Eubacteriales</taxon>
        <taxon>Clostridiaceae</taxon>
        <taxon>Lactonifactor</taxon>
    </lineage>
</organism>
<name>A0A1M4V5F9_9CLOT</name>
<dbReference type="EMBL" id="FQVI01000003">
    <property type="protein sequence ID" value="SHE64231.1"/>
    <property type="molecule type" value="Genomic_DNA"/>
</dbReference>